<evidence type="ECO:0000313" key="2">
    <source>
        <dbReference type="Proteomes" id="UP000828048"/>
    </source>
</evidence>
<comment type="caution">
    <text evidence="1">The sequence shown here is derived from an EMBL/GenBank/DDBJ whole genome shotgun (WGS) entry which is preliminary data.</text>
</comment>
<dbReference type="EMBL" id="CM037161">
    <property type="protein sequence ID" value="KAH7854212.1"/>
    <property type="molecule type" value="Genomic_DNA"/>
</dbReference>
<reference evidence="1 2" key="1">
    <citation type="journal article" date="2021" name="Hortic Res">
        <title>High-quality reference genome and annotation aids understanding of berry development for evergreen blueberry (Vaccinium darrowii).</title>
        <authorList>
            <person name="Yu J."/>
            <person name="Hulse-Kemp A.M."/>
            <person name="Babiker E."/>
            <person name="Staton M."/>
        </authorList>
    </citation>
    <scope>NUCLEOTIDE SEQUENCE [LARGE SCALE GENOMIC DNA]</scope>
    <source>
        <strain evidence="2">cv. NJ 8807/NJ 8810</strain>
        <tissue evidence="1">Young leaf</tissue>
    </source>
</reference>
<gene>
    <name evidence="1" type="ORF">Vadar_011433</name>
</gene>
<keyword evidence="2" id="KW-1185">Reference proteome</keyword>
<proteinExistence type="predicted"/>
<protein>
    <submittedName>
        <fullName evidence="1">Uncharacterized protein</fullName>
    </submittedName>
</protein>
<sequence length="359" mass="39729">MEKQNLTFLVSSCCFFLLLLSEMQGVQGSSSHHHRHRHHEHRAVYGFHPKELFVFGDSYADTGNSPKNASSWEVPYGITFPGKPDGRYSDGRILTDFLAKYLGLKSPIPYRFRKYAPNRLKYGMNFAYGGTGVFNTLVNSPNMSTQIDFFQNLMDESVYKKTELEGSLSLVTVSGNDYSTYLAEGGTTQGFPSFIARVVNQIAVNLKRIHDMGVRTVAVAAIEPLGCLPEFTFLNSFKQCNATVNTVSTLHNTLLQQAVAKLNIESKDSGAFIILDLNDAFTAVLNGIDTTVKFETPILEPCCLGTTSILGCGSVDAKGEKLYTVCDNPKAAFFWDATHPTQAGWQVVFSELKSQFDRS</sequence>
<accession>A0ACB7YKN4</accession>
<organism evidence="1 2">
    <name type="scientific">Vaccinium darrowii</name>
    <dbReference type="NCBI Taxonomy" id="229202"/>
    <lineage>
        <taxon>Eukaryota</taxon>
        <taxon>Viridiplantae</taxon>
        <taxon>Streptophyta</taxon>
        <taxon>Embryophyta</taxon>
        <taxon>Tracheophyta</taxon>
        <taxon>Spermatophyta</taxon>
        <taxon>Magnoliopsida</taxon>
        <taxon>eudicotyledons</taxon>
        <taxon>Gunneridae</taxon>
        <taxon>Pentapetalae</taxon>
        <taxon>asterids</taxon>
        <taxon>Ericales</taxon>
        <taxon>Ericaceae</taxon>
        <taxon>Vaccinioideae</taxon>
        <taxon>Vaccinieae</taxon>
        <taxon>Vaccinium</taxon>
    </lineage>
</organism>
<dbReference type="Proteomes" id="UP000828048">
    <property type="component" value="Chromosome 11"/>
</dbReference>
<name>A0ACB7YKN4_9ERIC</name>
<evidence type="ECO:0000313" key="1">
    <source>
        <dbReference type="EMBL" id="KAH7854212.1"/>
    </source>
</evidence>